<evidence type="ECO:0000313" key="8">
    <source>
        <dbReference type="EMBL" id="QUH30466.1"/>
    </source>
</evidence>
<dbReference type="InterPro" id="IPR010192">
    <property type="entry name" value="MenE"/>
</dbReference>
<dbReference type="InterPro" id="IPR000873">
    <property type="entry name" value="AMP-dep_synth/lig_dom"/>
</dbReference>
<dbReference type="GO" id="GO:0031956">
    <property type="term" value="F:medium-chain fatty acid-CoA ligase activity"/>
    <property type="evidence" value="ECO:0007669"/>
    <property type="project" value="TreeGrafter"/>
</dbReference>
<dbReference type="InterPro" id="IPR025110">
    <property type="entry name" value="AMP-bd_C"/>
</dbReference>
<dbReference type="PANTHER" id="PTHR43201:SF5">
    <property type="entry name" value="MEDIUM-CHAIN ACYL-COA LIGASE ACSF2, MITOCHONDRIAL"/>
    <property type="match status" value="1"/>
</dbReference>
<dbReference type="GO" id="GO:0005524">
    <property type="term" value="F:ATP binding"/>
    <property type="evidence" value="ECO:0007669"/>
    <property type="project" value="UniProtKB-KW"/>
</dbReference>
<dbReference type="InterPro" id="IPR042099">
    <property type="entry name" value="ANL_N_sf"/>
</dbReference>
<evidence type="ECO:0000259" key="6">
    <source>
        <dbReference type="Pfam" id="PF00501"/>
    </source>
</evidence>
<gene>
    <name evidence="8" type="primary">menE</name>
    <name evidence="8" type="ORF">HYG85_16745</name>
</gene>
<dbReference type="NCBIfam" id="TIGR01923">
    <property type="entry name" value="menE"/>
    <property type="match status" value="1"/>
</dbReference>
<feature type="domain" description="AMP-dependent synthetase/ligase" evidence="6">
    <location>
        <begin position="17"/>
        <end position="345"/>
    </location>
</feature>
<dbReference type="InterPro" id="IPR045851">
    <property type="entry name" value="AMP-bd_C_sf"/>
</dbReference>
<evidence type="ECO:0000256" key="5">
    <source>
        <dbReference type="ARBA" id="ARBA00022840"/>
    </source>
</evidence>
<dbReference type="SUPFAM" id="SSF56801">
    <property type="entry name" value="Acetyl-CoA synthetase-like"/>
    <property type="match status" value="1"/>
</dbReference>
<dbReference type="GO" id="GO:0009234">
    <property type="term" value="P:menaquinone biosynthetic process"/>
    <property type="evidence" value="ECO:0007669"/>
    <property type="project" value="UniProtKB-KW"/>
</dbReference>
<reference evidence="8 9" key="1">
    <citation type="submission" date="2020-07" db="EMBL/GenBank/DDBJ databases">
        <title>Vallitalea guaymasensis genome.</title>
        <authorList>
            <person name="Postec A."/>
        </authorList>
    </citation>
    <scope>NUCLEOTIDE SEQUENCE [LARGE SCALE GENOMIC DNA]</scope>
    <source>
        <strain evidence="8 9">Ra1766G1</strain>
    </source>
</reference>
<dbReference type="Gene3D" id="3.40.50.12780">
    <property type="entry name" value="N-terminal domain of ligase-like"/>
    <property type="match status" value="1"/>
</dbReference>
<feature type="domain" description="AMP-binding enzyme C-terminal" evidence="7">
    <location>
        <begin position="389"/>
        <end position="460"/>
    </location>
</feature>
<dbReference type="GO" id="GO:0006631">
    <property type="term" value="P:fatty acid metabolic process"/>
    <property type="evidence" value="ECO:0007669"/>
    <property type="project" value="TreeGrafter"/>
</dbReference>
<proteinExistence type="inferred from homology"/>
<keyword evidence="3 8" id="KW-0436">Ligase</keyword>
<dbReference type="KEGG" id="vgu:HYG85_16745"/>
<dbReference type="EMBL" id="CP058561">
    <property type="protein sequence ID" value="QUH30466.1"/>
    <property type="molecule type" value="Genomic_DNA"/>
</dbReference>
<sequence>MNQLYKHSQTMPDKKFINSLTYRQVYTETNKLTIKLKKYIGDNNRVAIISNNSVEFAMMLLALMNLEVETLLLNSMLKNKEIKEQIDELDISVIFSSDNRYISFKEVFGTQITEPYESDITNVHIDGNMNKYKDENYESDKVLFIMNTSATTGRFKSVPITINQITSHVQASKKSLGYCPDDNWLLVLPMFHVGGLMVLLRSLYNGTAITILEKFDEDKVIYLINNNKVNMVSMVPTMLRRIIDRIEKHNLRVMLLGGEFIEDDLINKSVKLNVSIYKSYGMTETTSQVVNFNVLDNLDKLKSVGKPMEHVDIKINTDKFLEHTKDGYPAGEITIKSSMLMKGYLNKDGLSGYFCTGDIGYFDDDGFLYILDRRSNLIISGGENIYPKEIENILYNNPHVNECAVISKRDSKWGYVPVLYIVTVLSEDNIIEYLKSQLANYKIPKEIIFRESLPKNSTGKIMKKALRSCEYEDKES</sequence>
<evidence type="ECO:0000313" key="9">
    <source>
        <dbReference type="Proteomes" id="UP000677305"/>
    </source>
</evidence>
<dbReference type="EC" id="6.2.1.26" evidence="8"/>
<comment type="similarity">
    <text evidence="1">Belongs to the ATP-dependent AMP-binding enzyme family.</text>
</comment>
<dbReference type="RefSeq" id="WP_212690631.1">
    <property type="nucleotide sequence ID" value="NZ_CP058561.1"/>
</dbReference>
<evidence type="ECO:0000256" key="3">
    <source>
        <dbReference type="ARBA" id="ARBA00022598"/>
    </source>
</evidence>
<dbReference type="GO" id="GO:0008756">
    <property type="term" value="F:o-succinylbenzoate-CoA ligase activity"/>
    <property type="evidence" value="ECO:0007669"/>
    <property type="project" value="UniProtKB-EC"/>
</dbReference>
<name>A0A8J8MCK2_9FIRM</name>
<keyword evidence="4" id="KW-0547">Nucleotide-binding</keyword>
<dbReference type="PANTHER" id="PTHR43201">
    <property type="entry name" value="ACYL-COA SYNTHETASE"/>
    <property type="match status" value="1"/>
</dbReference>
<dbReference type="Proteomes" id="UP000677305">
    <property type="component" value="Chromosome"/>
</dbReference>
<dbReference type="Gene3D" id="3.30.300.30">
    <property type="match status" value="1"/>
</dbReference>
<dbReference type="AlphaFoldDB" id="A0A8J8MCK2"/>
<dbReference type="Pfam" id="PF00501">
    <property type="entry name" value="AMP-binding"/>
    <property type="match status" value="1"/>
</dbReference>
<protein>
    <submittedName>
        <fullName evidence="8">O-succinylbenzoate--CoA ligase</fullName>
        <ecNumber evidence="8">6.2.1.26</ecNumber>
    </submittedName>
</protein>
<evidence type="ECO:0000259" key="7">
    <source>
        <dbReference type="Pfam" id="PF13193"/>
    </source>
</evidence>
<organism evidence="8 9">
    <name type="scientific">Vallitalea guaymasensis</name>
    <dbReference type="NCBI Taxonomy" id="1185412"/>
    <lineage>
        <taxon>Bacteria</taxon>
        <taxon>Bacillati</taxon>
        <taxon>Bacillota</taxon>
        <taxon>Clostridia</taxon>
        <taxon>Lachnospirales</taxon>
        <taxon>Vallitaleaceae</taxon>
        <taxon>Vallitalea</taxon>
    </lineage>
</organism>
<evidence type="ECO:0000256" key="1">
    <source>
        <dbReference type="ARBA" id="ARBA00006432"/>
    </source>
</evidence>
<accession>A0A8J8MCK2</accession>
<evidence type="ECO:0000256" key="4">
    <source>
        <dbReference type="ARBA" id="ARBA00022741"/>
    </source>
</evidence>
<keyword evidence="2" id="KW-0474">Menaquinone biosynthesis</keyword>
<evidence type="ECO:0000256" key="2">
    <source>
        <dbReference type="ARBA" id="ARBA00022428"/>
    </source>
</evidence>
<dbReference type="Pfam" id="PF13193">
    <property type="entry name" value="AMP-binding_C"/>
    <property type="match status" value="1"/>
</dbReference>
<keyword evidence="5" id="KW-0067">ATP-binding</keyword>
<keyword evidence="9" id="KW-1185">Reference proteome</keyword>